<proteinExistence type="predicted"/>
<dbReference type="EMBL" id="CP000679">
    <property type="protein sequence ID" value="ABP65787.1"/>
    <property type="molecule type" value="Genomic_DNA"/>
</dbReference>
<protein>
    <submittedName>
        <fullName evidence="3">Glycosyl transferase, group 1</fullName>
    </submittedName>
</protein>
<dbReference type="SUPFAM" id="SSF53756">
    <property type="entry name" value="UDP-Glycosyltransferase/glycogen phosphorylase"/>
    <property type="match status" value="1"/>
</dbReference>
<dbReference type="RefSeq" id="WP_011915748.1">
    <property type="nucleotide sequence ID" value="NC_009437.1"/>
</dbReference>
<reference evidence="3 4" key="1">
    <citation type="journal article" date="2008" name="Appl. Environ. Microbiol.">
        <title>Hydrogenomics of the extremely thermophilic bacterium Caldicellulosiruptor saccharolyticus.</title>
        <authorList>
            <person name="van de Werken H.J."/>
            <person name="Verhaart M.R."/>
            <person name="VanFossen A.L."/>
            <person name="Willquist K."/>
            <person name="Lewis D.L."/>
            <person name="Nichols J.D."/>
            <person name="Goorissen H.P."/>
            <person name="Mongodin E.F."/>
            <person name="Nelson K.E."/>
            <person name="van Niel E.W."/>
            <person name="Stams A.J."/>
            <person name="Ward D.E."/>
            <person name="de Vos W.M."/>
            <person name="van der Oost J."/>
            <person name="Kelly R.M."/>
            <person name="Kengen S.W."/>
        </authorList>
    </citation>
    <scope>NUCLEOTIDE SEQUENCE [LARGE SCALE GENOMIC DNA]</scope>
    <source>
        <strain evidence="4">ATCC 43494 / DSM 8903 / Tp8T 6331</strain>
    </source>
</reference>
<evidence type="ECO:0000313" key="3">
    <source>
        <dbReference type="EMBL" id="ABP65787.1"/>
    </source>
</evidence>
<dbReference type="InterPro" id="IPR050194">
    <property type="entry name" value="Glycosyltransferase_grp1"/>
</dbReference>
<evidence type="ECO:0000259" key="1">
    <source>
        <dbReference type="Pfam" id="PF00534"/>
    </source>
</evidence>
<keyword evidence="3" id="KW-0808">Transferase</keyword>
<dbReference type="OrthoDB" id="9795068at2"/>
<dbReference type="AlphaFoldDB" id="A4XFV2"/>
<dbReference type="InterPro" id="IPR028098">
    <property type="entry name" value="Glyco_trans_4-like_N"/>
</dbReference>
<dbReference type="PANTHER" id="PTHR45947:SF3">
    <property type="entry name" value="SULFOQUINOVOSYL TRANSFERASE SQD2"/>
    <property type="match status" value="1"/>
</dbReference>
<feature type="domain" description="Glycosyltransferase subfamily 4-like N-terminal" evidence="2">
    <location>
        <begin position="15"/>
        <end position="187"/>
    </location>
</feature>
<evidence type="ECO:0000313" key="4">
    <source>
        <dbReference type="Proteomes" id="UP000000256"/>
    </source>
</evidence>
<dbReference type="Gene3D" id="3.40.50.2000">
    <property type="entry name" value="Glycogen Phosphorylase B"/>
    <property type="match status" value="2"/>
</dbReference>
<name>A4XFV2_CALS8</name>
<dbReference type="InterPro" id="IPR001296">
    <property type="entry name" value="Glyco_trans_1"/>
</dbReference>
<dbReference type="Proteomes" id="UP000000256">
    <property type="component" value="Chromosome"/>
</dbReference>
<dbReference type="Pfam" id="PF13439">
    <property type="entry name" value="Glyco_transf_4"/>
    <property type="match status" value="1"/>
</dbReference>
<dbReference type="CAZy" id="GT4">
    <property type="family name" value="Glycosyltransferase Family 4"/>
</dbReference>
<dbReference type="HOGENOM" id="CLU_009583_2_3_9"/>
<dbReference type="Pfam" id="PF00534">
    <property type="entry name" value="Glycos_transf_1"/>
    <property type="match status" value="1"/>
</dbReference>
<dbReference type="eggNOG" id="COG0297">
    <property type="taxonomic scope" value="Bacteria"/>
</dbReference>
<dbReference type="KEGG" id="csc:Csac_0134"/>
<dbReference type="STRING" id="351627.Csac_0134"/>
<accession>A4XFV2</accession>
<dbReference type="GO" id="GO:0016757">
    <property type="term" value="F:glycosyltransferase activity"/>
    <property type="evidence" value="ECO:0007669"/>
    <property type="project" value="InterPro"/>
</dbReference>
<evidence type="ECO:0000259" key="2">
    <source>
        <dbReference type="Pfam" id="PF13439"/>
    </source>
</evidence>
<organism evidence="3 4">
    <name type="scientific">Caldicellulosiruptor saccharolyticus (strain ATCC 43494 / DSM 8903 / Tp8T 6331)</name>
    <dbReference type="NCBI Taxonomy" id="351627"/>
    <lineage>
        <taxon>Bacteria</taxon>
        <taxon>Bacillati</taxon>
        <taxon>Bacillota</taxon>
        <taxon>Bacillota incertae sedis</taxon>
        <taxon>Caldicellulosiruptorales</taxon>
        <taxon>Caldicellulosiruptoraceae</taxon>
        <taxon>Caldicellulosiruptor</taxon>
    </lineage>
</organism>
<gene>
    <name evidence="3" type="ordered locus">Csac_0134</name>
</gene>
<feature type="domain" description="Glycosyl transferase family 1" evidence="1">
    <location>
        <begin position="199"/>
        <end position="361"/>
    </location>
</feature>
<dbReference type="PANTHER" id="PTHR45947">
    <property type="entry name" value="SULFOQUINOVOSYL TRANSFERASE SQD2"/>
    <property type="match status" value="1"/>
</dbReference>
<dbReference type="CDD" id="cd03801">
    <property type="entry name" value="GT4_PimA-like"/>
    <property type="match status" value="1"/>
</dbReference>
<sequence>MKILQLTWEYPPRIVGGISRVVQSISQRLSEKDTVYVVTFSEDYERFEDYGNLKIARVPLYPLNPLNFIDWVMLMNMAMAEKAIDLARKYGKFDIIHAHDWLTAFAARMVKHSLRVPMVCTIHATEHGRNGGIHNEFQRFIHNVEWWLTFEAWKVIVNSNYMKNECERIFSLTPDKCVVIPNGIDFEEFSNVEYDIEFRRRFALDSEKIIFFIGRHVYEKGIHVLLDSFRIVLERYYNTKLIIAGNGPMYGELYSRAHGMGLSQKVLFTGFISDEDRKKLFKVVDIAVFPSLYEPFGIVALEAMAAGCSTVVSDIGGFAEIIKHGENGLTFFCGNPNSLADMILLLLNDESLRKKLAEKGFEDAKEIFSWDRIVERLREVYAAIINESRKMEWFCEEANLKDGL</sequence>
<keyword evidence="4" id="KW-1185">Reference proteome</keyword>